<name>T1C821_9ZZZZ</name>
<dbReference type="AlphaFoldDB" id="T1C821"/>
<reference evidence="1" key="2">
    <citation type="journal article" date="2014" name="ISME J.">
        <title>Microbial stratification in low pH oxic and suboxic macroscopic growths along an acid mine drainage.</title>
        <authorList>
            <person name="Mendez-Garcia C."/>
            <person name="Mesa V."/>
            <person name="Sprenger R.R."/>
            <person name="Richter M."/>
            <person name="Diez M.S."/>
            <person name="Solano J."/>
            <person name="Bargiela R."/>
            <person name="Golyshina O.V."/>
            <person name="Manteca A."/>
            <person name="Ramos J.L."/>
            <person name="Gallego J.R."/>
            <person name="Llorente I."/>
            <person name="Martins Dos Santos V.A."/>
            <person name="Jensen O.N."/>
            <person name="Pelaez A.I."/>
            <person name="Sanchez J."/>
            <person name="Ferrer M."/>
        </authorList>
    </citation>
    <scope>NUCLEOTIDE SEQUENCE</scope>
</reference>
<protein>
    <submittedName>
        <fullName evidence="1">Serotonin receptor related protein</fullName>
    </submittedName>
</protein>
<keyword evidence="1" id="KW-0675">Receptor</keyword>
<sequence length="148" mass="17012">MVILDNYYSEYIGYLKKNRDEIREALIIPPDSKRAVLYSKIFNENYYAMPEPIQPRALISATDGSEFVRELYNGKKIILTRAFTICGREEFLSTRIYIKAVNRYSLQNYVTRNMEIQEHLSVTKCISSKNVDIALLDGSAGGRLGDKN</sequence>
<dbReference type="EMBL" id="AUZX01001747">
    <property type="protein sequence ID" value="EQD78272.1"/>
    <property type="molecule type" value="Genomic_DNA"/>
</dbReference>
<proteinExistence type="predicted"/>
<organism evidence="1">
    <name type="scientific">mine drainage metagenome</name>
    <dbReference type="NCBI Taxonomy" id="410659"/>
    <lineage>
        <taxon>unclassified sequences</taxon>
        <taxon>metagenomes</taxon>
        <taxon>ecological metagenomes</taxon>
    </lineage>
</organism>
<reference evidence="1" key="1">
    <citation type="submission" date="2013-08" db="EMBL/GenBank/DDBJ databases">
        <authorList>
            <person name="Mendez C."/>
            <person name="Richter M."/>
            <person name="Ferrer M."/>
            <person name="Sanchez J."/>
        </authorList>
    </citation>
    <scope>NUCLEOTIDE SEQUENCE</scope>
</reference>
<comment type="caution">
    <text evidence="1">The sequence shown here is derived from an EMBL/GenBank/DDBJ whole genome shotgun (WGS) entry which is preliminary data.</text>
</comment>
<evidence type="ECO:0000313" key="1">
    <source>
        <dbReference type="EMBL" id="EQD78272.1"/>
    </source>
</evidence>
<gene>
    <name evidence="1" type="ORF">B1A_02342</name>
</gene>
<accession>T1C821</accession>